<keyword evidence="3" id="KW-1185">Reference proteome</keyword>
<evidence type="ECO:0000256" key="1">
    <source>
        <dbReference type="SAM" id="MobiDB-lite"/>
    </source>
</evidence>
<comment type="caution">
    <text evidence="2">The sequence shown here is derived from an EMBL/GenBank/DDBJ whole genome shotgun (WGS) entry which is preliminary data.</text>
</comment>
<evidence type="ECO:0000313" key="2">
    <source>
        <dbReference type="EMBL" id="CAH9110284.1"/>
    </source>
</evidence>
<feature type="compositionally biased region" description="Basic and acidic residues" evidence="1">
    <location>
        <begin position="115"/>
        <end position="128"/>
    </location>
</feature>
<feature type="compositionally biased region" description="Polar residues" evidence="1">
    <location>
        <begin position="129"/>
        <end position="139"/>
    </location>
</feature>
<proteinExistence type="predicted"/>
<feature type="region of interest" description="Disordered" evidence="1">
    <location>
        <begin position="105"/>
        <end position="146"/>
    </location>
</feature>
<sequence length="146" mass="16196">MVTFKLTLIRITSLCLPPEELSSNCTNEPNKNLESSISSIETPFTGRQTIVIVWHKETARTGLSDTTLATTARLKPSGISPRSQSGQPQSLAPCFLPLITYSRSSKSYPFQPKSEITDANKSEIKRNTNETSQQITTHEQPNRTKS</sequence>
<dbReference type="AlphaFoldDB" id="A0AAV0DZW1"/>
<gene>
    <name evidence="2" type="ORF">CEPIT_LOCUS19082</name>
</gene>
<dbReference type="Proteomes" id="UP001152523">
    <property type="component" value="Unassembled WGS sequence"/>
</dbReference>
<accession>A0AAV0DZW1</accession>
<protein>
    <submittedName>
        <fullName evidence="2">Uncharacterized protein</fullName>
    </submittedName>
</protein>
<organism evidence="2 3">
    <name type="scientific">Cuscuta epithymum</name>
    <dbReference type="NCBI Taxonomy" id="186058"/>
    <lineage>
        <taxon>Eukaryota</taxon>
        <taxon>Viridiplantae</taxon>
        <taxon>Streptophyta</taxon>
        <taxon>Embryophyta</taxon>
        <taxon>Tracheophyta</taxon>
        <taxon>Spermatophyta</taxon>
        <taxon>Magnoliopsida</taxon>
        <taxon>eudicotyledons</taxon>
        <taxon>Gunneridae</taxon>
        <taxon>Pentapetalae</taxon>
        <taxon>asterids</taxon>
        <taxon>lamiids</taxon>
        <taxon>Solanales</taxon>
        <taxon>Convolvulaceae</taxon>
        <taxon>Cuscuteae</taxon>
        <taxon>Cuscuta</taxon>
        <taxon>Cuscuta subgen. Cuscuta</taxon>
    </lineage>
</organism>
<name>A0AAV0DZW1_9ASTE</name>
<evidence type="ECO:0000313" key="3">
    <source>
        <dbReference type="Proteomes" id="UP001152523"/>
    </source>
</evidence>
<reference evidence="2" key="1">
    <citation type="submission" date="2022-07" db="EMBL/GenBank/DDBJ databases">
        <authorList>
            <person name="Macas J."/>
            <person name="Novak P."/>
            <person name="Neumann P."/>
        </authorList>
    </citation>
    <scope>NUCLEOTIDE SEQUENCE</scope>
</reference>
<dbReference type="EMBL" id="CAMAPF010000168">
    <property type="protein sequence ID" value="CAH9110284.1"/>
    <property type="molecule type" value="Genomic_DNA"/>
</dbReference>